<proteinExistence type="predicted"/>
<reference evidence="2" key="2">
    <citation type="journal article" date="2023" name="IMA Fungus">
        <title>Comparative genomic study of the Penicillium genus elucidates a diverse pangenome and 15 lateral gene transfer events.</title>
        <authorList>
            <person name="Petersen C."/>
            <person name="Sorensen T."/>
            <person name="Nielsen M.R."/>
            <person name="Sondergaard T.E."/>
            <person name="Sorensen J.L."/>
            <person name="Fitzpatrick D.A."/>
            <person name="Frisvad J.C."/>
            <person name="Nielsen K.L."/>
        </authorList>
    </citation>
    <scope>NUCLEOTIDE SEQUENCE</scope>
    <source>
        <strain evidence="2">IBT 30728</strain>
    </source>
</reference>
<dbReference type="RefSeq" id="XP_056787736.1">
    <property type="nucleotide sequence ID" value="XM_056936937.1"/>
</dbReference>
<evidence type="ECO:0000313" key="3">
    <source>
        <dbReference type="Proteomes" id="UP001148312"/>
    </source>
</evidence>
<sequence length="126" mass="13893">MGPHLPGIPTGFKRSFSVGLSPEPSSPLTLLKGPWIRREPRLARSLAVLILILRIRVVLFVVDPMIPSGIAGFYERTGPGARGVPERRRPPPSATGRPRDTTDYSRRIDGKHSRKDAGKQVTRIHA</sequence>
<evidence type="ECO:0000313" key="2">
    <source>
        <dbReference type="EMBL" id="KAJ5477192.1"/>
    </source>
</evidence>
<organism evidence="2 3">
    <name type="scientific">Penicillium diatomitis</name>
    <dbReference type="NCBI Taxonomy" id="2819901"/>
    <lineage>
        <taxon>Eukaryota</taxon>
        <taxon>Fungi</taxon>
        <taxon>Dikarya</taxon>
        <taxon>Ascomycota</taxon>
        <taxon>Pezizomycotina</taxon>
        <taxon>Eurotiomycetes</taxon>
        <taxon>Eurotiomycetidae</taxon>
        <taxon>Eurotiales</taxon>
        <taxon>Aspergillaceae</taxon>
        <taxon>Penicillium</taxon>
    </lineage>
</organism>
<comment type="caution">
    <text evidence="2">The sequence shown here is derived from an EMBL/GenBank/DDBJ whole genome shotgun (WGS) entry which is preliminary data.</text>
</comment>
<keyword evidence="3" id="KW-1185">Reference proteome</keyword>
<dbReference type="AlphaFoldDB" id="A0A9W9WV21"/>
<dbReference type="EMBL" id="JAPWDQ010000010">
    <property type="protein sequence ID" value="KAJ5477192.1"/>
    <property type="molecule type" value="Genomic_DNA"/>
</dbReference>
<feature type="compositionally biased region" description="Basic and acidic residues" evidence="1">
    <location>
        <begin position="97"/>
        <end position="118"/>
    </location>
</feature>
<accession>A0A9W9WV21</accession>
<protein>
    <submittedName>
        <fullName evidence="2">Uncharacterized protein</fullName>
    </submittedName>
</protein>
<gene>
    <name evidence="2" type="ORF">N7539_007336</name>
</gene>
<evidence type="ECO:0000256" key="1">
    <source>
        <dbReference type="SAM" id="MobiDB-lite"/>
    </source>
</evidence>
<dbReference type="Proteomes" id="UP001148312">
    <property type="component" value="Unassembled WGS sequence"/>
</dbReference>
<feature type="region of interest" description="Disordered" evidence="1">
    <location>
        <begin position="70"/>
        <end position="126"/>
    </location>
</feature>
<dbReference type="GeneID" id="81627186"/>
<name>A0A9W9WV21_9EURO</name>
<reference evidence="2" key="1">
    <citation type="submission" date="2022-12" db="EMBL/GenBank/DDBJ databases">
        <authorList>
            <person name="Petersen C."/>
        </authorList>
    </citation>
    <scope>NUCLEOTIDE SEQUENCE</scope>
    <source>
        <strain evidence="2">IBT 30728</strain>
    </source>
</reference>